<dbReference type="InterPro" id="IPR038729">
    <property type="entry name" value="Rad50/SbcC_AAA"/>
</dbReference>
<dbReference type="Proteomes" id="UP000001572">
    <property type="component" value="Chromosome"/>
</dbReference>
<evidence type="ECO:0000256" key="1">
    <source>
        <dbReference type="ARBA" id="ARBA00006930"/>
    </source>
</evidence>
<dbReference type="OrthoDB" id="9795626at2"/>
<dbReference type="GO" id="GO:0006302">
    <property type="term" value="P:double-strand break repair"/>
    <property type="evidence" value="ECO:0007669"/>
    <property type="project" value="InterPro"/>
</dbReference>
<evidence type="ECO:0000259" key="5">
    <source>
        <dbReference type="Pfam" id="PF13476"/>
    </source>
</evidence>
<reference evidence="7" key="1">
    <citation type="journal article" date="2016" name="Genome Announc.">
        <title>Complete genome sequence of Alkaliphilus metalliredigens strain QYMF, an alkaliphilic and metal-reducing bacterium isolated from borax-contaminated leachate ponds.</title>
        <authorList>
            <person name="Hwang C."/>
            <person name="Copeland A."/>
            <person name="Lucas S."/>
            <person name="Lapidus A."/>
            <person name="Barry K."/>
            <person name="Detter J.C."/>
            <person name="Glavina Del Rio T."/>
            <person name="Hammon N."/>
            <person name="Israni S."/>
            <person name="Dalin E."/>
            <person name="Tice H."/>
            <person name="Pitluck S."/>
            <person name="Chertkov O."/>
            <person name="Brettin T."/>
            <person name="Bruce D."/>
            <person name="Han C."/>
            <person name="Schmutz J."/>
            <person name="Larimer F."/>
            <person name="Land M.L."/>
            <person name="Hauser L."/>
            <person name="Kyrpides N."/>
            <person name="Mikhailova N."/>
            <person name="Ye Q."/>
            <person name="Zhou J."/>
            <person name="Richardson P."/>
            <person name="Fields M.W."/>
        </authorList>
    </citation>
    <scope>NUCLEOTIDE SEQUENCE [LARGE SCALE GENOMIC DNA]</scope>
    <source>
        <strain evidence="7">QYMF</strain>
    </source>
</reference>
<feature type="coiled-coil region" evidence="4">
    <location>
        <begin position="438"/>
        <end position="485"/>
    </location>
</feature>
<evidence type="ECO:0000313" key="7">
    <source>
        <dbReference type="Proteomes" id="UP000001572"/>
    </source>
</evidence>
<dbReference type="Gene3D" id="3.40.50.300">
    <property type="entry name" value="P-loop containing nucleotide triphosphate hydrolases"/>
    <property type="match status" value="1"/>
</dbReference>
<dbReference type="EMBL" id="CP000724">
    <property type="protein sequence ID" value="ABR47071.1"/>
    <property type="molecule type" value="Genomic_DNA"/>
</dbReference>
<dbReference type="eggNOG" id="COG1196">
    <property type="taxonomic scope" value="Bacteria"/>
</dbReference>
<dbReference type="Pfam" id="PF13476">
    <property type="entry name" value="AAA_23"/>
    <property type="match status" value="1"/>
</dbReference>
<organism evidence="6 7">
    <name type="scientific">Alkaliphilus metalliredigens (strain QYMF)</name>
    <dbReference type="NCBI Taxonomy" id="293826"/>
    <lineage>
        <taxon>Bacteria</taxon>
        <taxon>Bacillati</taxon>
        <taxon>Bacillota</taxon>
        <taxon>Clostridia</taxon>
        <taxon>Peptostreptococcales</taxon>
        <taxon>Natronincolaceae</taxon>
        <taxon>Alkaliphilus</taxon>
    </lineage>
</organism>
<comment type="similarity">
    <text evidence="1">Belongs to the SMC family. SbcC subfamily.</text>
</comment>
<comment type="subunit">
    <text evidence="2">Heterodimer of SbcC and SbcD.</text>
</comment>
<evidence type="ECO:0000256" key="2">
    <source>
        <dbReference type="ARBA" id="ARBA00011322"/>
    </source>
</evidence>
<dbReference type="InterPro" id="IPR027417">
    <property type="entry name" value="P-loop_NTPase"/>
</dbReference>
<dbReference type="KEGG" id="amt:Amet_0846"/>
<dbReference type="GO" id="GO:0016887">
    <property type="term" value="F:ATP hydrolysis activity"/>
    <property type="evidence" value="ECO:0007669"/>
    <property type="project" value="InterPro"/>
</dbReference>
<accession>A6TLK3</accession>
<dbReference type="HOGENOM" id="CLU_420732_0_0_9"/>
<dbReference type="PANTHER" id="PTHR32114">
    <property type="entry name" value="ABC TRANSPORTER ABCH.3"/>
    <property type="match status" value="1"/>
</dbReference>
<evidence type="ECO:0000256" key="4">
    <source>
        <dbReference type="SAM" id="Coils"/>
    </source>
</evidence>
<name>A6TLK3_ALKMQ</name>
<proteinExistence type="inferred from homology"/>
<feature type="domain" description="Rad50/SbcC-type AAA" evidence="5">
    <location>
        <begin position="23"/>
        <end position="260"/>
    </location>
</feature>
<feature type="coiled-coil region" evidence="4">
    <location>
        <begin position="387"/>
        <end position="414"/>
    </location>
</feature>
<keyword evidence="4" id="KW-0175">Coiled coil</keyword>
<dbReference type="PANTHER" id="PTHR32114:SF2">
    <property type="entry name" value="ABC TRANSPORTER ABCH.3"/>
    <property type="match status" value="1"/>
</dbReference>
<evidence type="ECO:0000256" key="3">
    <source>
        <dbReference type="ARBA" id="ARBA00013368"/>
    </source>
</evidence>
<evidence type="ECO:0000313" key="6">
    <source>
        <dbReference type="EMBL" id="ABR47071.1"/>
    </source>
</evidence>
<dbReference type="RefSeq" id="WP_012062114.1">
    <property type="nucleotide sequence ID" value="NC_009633.1"/>
</dbReference>
<dbReference type="SUPFAM" id="SSF52540">
    <property type="entry name" value="P-loop containing nucleoside triphosphate hydrolases"/>
    <property type="match status" value="2"/>
</dbReference>
<keyword evidence="7" id="KW-1185">Reference proteome</keyword>
<gene>
    <name evidence="6" type="ordered locus">Amet_0846</name>
</gene>
<dbReference type="AlphaFoldDB" id="A6TLK3"/>
<dbReference type="STRING" id="293826.Amet_0846"/>
<protein>
    <recommendedName>
        <fullName evidence="3">Nuclease SbcCD subunit C</fullName>
    </recommendedName>
</protein>
<sequence length="651" mass="76435">MGRLAIRKVIYSGDNYYFESPHLDDGLVILEGPNGHGKSTFMDLIYYGLGGKVIGFDKSDKNAKKKHTEIFNDQNNYIELLIEIDGKEFELTRYIGNNQITVVDFNETVIQTSISRLHQIEQPVFSDWILDKLGISVFDIVQGTNEFKLNLSDLMRLIYHDQSTDIDKVYKDPDNSNFITDSLEIRKAIFEVLIGKNYNDYYESLGKYKIKFKEYEEAKAVLDSYNHFLDEIKNDDLENVIHIEERIKENNDRIKKIEAERELAYASKNSVSKTFEIIDDQKKLLFSYEDEKAYLVRNKFDINKFVDKIMYLINESQKELEEIQKIRFVDKKLKLFNPDTCPYCLHEVKRQENKCICGSEIEESEYEKFFYTDSEYLEIMQIKQKSIKSLIDLLEKKKNRMDFLESQILIMSNKITEVREYINLLNRDVQFNYNIAFIKELNKKENEIESDIIELKQAKELSFKKENLASKCNTLRVQVDSLKNQTDRLLALANEDIITKLNSFSEQYLALMKQADDKCYNAYLGQDYMPVINHSEYRERSSQVSKRLMYFVTLLLESLSSDTNFPQLLLIDTPRKEGIDLENLIKCISLFSTADDVDKKKNKGYQIILTTGIDAYPEDDKKKVFLTLVKEKKYLLSEKQIEIEDNDNMNT</sequence>